<organism evidence="1 2">
    <name type="scientific">Thiohalocapsa halophila</name>
    <dbReference type="NCBI Taxonomy" id="69359"/>
    <lineage>
        <taxon>Bacteria</taxon>
        <taxon>Pseudomonadati</taxon>
        <taxon>Pseudomonadota</taxon>
        <taxon>Gammaproteobacteria</taxon>
        <taxon>Chromatiales</taxon>
        <taxon>Chromatiaceae</taxon>
        <taxon>Thiohalocapsa</taxon>
    </lineage>
</organism>
<comment type="caution">
    <text evidence="1">The sequence shown here is derived from an EMBL/GenBank/DDBJ whole genome shotgun (WGS) entry which is preliminary data.</text>
</comment>
<dbReference type="EMBL" id="NRRV01000047">
    <property type="protein sequence ID" value="MBK1632399.1"/>
    <property type="molecule type" value="Genomic_DNA"/>
</dbReference>
<reference evidence="1 2" key="1">
    <citation type="journal article" date="2020" name="Microorganisms">
        <title>Osmotic Adaptation and Compatible Solute Biosynthesis of Phototrophic Bacteria as Revealed from Genome Analyses.</title>
        <authorList>
            <person name="Imhoff J.F."/>
            <person name="Rahn T."/>
            <person name="Kunzel S."/>
            <person name="Keller A."/>
            <person name="Neulinger S.C."/>
        </authorList>
    </citation>
    <scope>NUCLEOTIDE SEQUENCE [LARGE SCALE GENOMIC DNA]</scope>
    <source>
        <strain evidence="1 2">DSM 6210</strain>
    </source>
</reference>
<dbReference type="InterPro" id="IPR050492">
    <property type="entry name" value="Bact_metal-bind_prot9"/>
</dbReference>
<dbReference type="RefSeq" id="WP_200239934.1">
    <property type="nucleotide sequence ID" value="NZ_NRRV01000047.1"/>
</dbReference>
<evidence type="ECO:0000313" key="2">
    <source>
        <dbReference type="Proteomes" id="UP000748752"/>
    </source>
</evidence>
<name>A0ABS1CKN3_9GAMM</name>
<dbReference type="PANTHER" id="PTHR42953">
    <property type="entry name" value="HIGH-AFFINITY ZINC UPTAKE SYSTEM PROTEIN ZNUA-RELATED"/>
    <property type="match status" value="1"/>
</dbReference>
<dbReference type="Gene3D" id="3.40.50.1980">
    <property type="entry name" value="Nitrogenase molybdenum iron protein domain"/>
    <property type="match status" value="2"/>
</dbReference>
<dbReference type="InterPro" id="IPR006127">
    <property type="entry name" value="ZnuA-like"/>
</dbReference>
<sequence length="293" mass="30904">MRRLLTGLWAGLALLAAPVLALDVVATSPSMGALVRAVAPQAQLTVLAGPDRDLHALQAKPSMIRALRSADLLVAVGAELEMGWLPAASSSAANPDILPGREGYFEAAAQVPLLDVGGPADRAMGDVHPAGNPHVDLDPVRMAQVAEALGARMARLHPGNAASYRANARRFAKAVEQRLPQWQAELADAPGAVLYHRDAIYLLERFEVPLLGTIEPVPGVPPSGRDLRALAGKLRGGEGIIIHAPYQSPKGPRKLGRELGWPVETLPLSPPVSADGDGYLRHIDRWVSAVASA</sequence>
<accession>A0ABS1CKN3</accession>
<proteinExistence type="predicted"/>
<evidence type="ECO:0000313" key="1">
    <source>
        <dbReference type="EMBL" id="MBK1632399.1"/>
    </source>
</evidence>
<dbReference type="PANTHER" id="PTHR42953:SF2">
    <property type="entry name" value="ADHESION PROTEIN"/>
    <property type="match status" value="1"/>
</dbReference>
<dbReference type="SUPFAM" id="SSF53807">
    <property type="entry name" value="Helical backbone' metal receptor"/>
    <property type="match status" value="1"/>
</dbReference>
<dbReference type="Pfam" id="PF01297">
    <property type="entry name" value="ZnuA"/>
    <property type="match status" value="1"/>
</dbReference>
<protein>
    <submittedName>
        <fullName evidence="1">Zinc ABC transporter substrate-binding protein</fullName>
    </submittedName>
</protein>
<gene>
    <name evidence="1" type="ORF">CKO31_16970</name>
</gene>
<dbReference type="Proteomes" id="UP000748752">
    <property type="component" value="Unassembled WGS sequence"/>
</dbReference>
<keyword evidence="2" id="KW-1185">Reference proteome</keyword>